<dbReference type="InterPro" id="IPR005135">
    <property type="entry name" value="Endo/exonuclease/phosphatase"/>
</dbReference>
<comment type="cofactor">
    <cofactor evidence="2">
        <name>Mg(2+)</name>
        <dbReference type="ChEBI" id="CHEBI:18420"/>
    </cofactor>
</comment>
<keyword evidence="10" id="KW-1133">Transmembrane helix</keyword>
<dbReference type="EMBL" id="ALJD01000003">
    <property type="protein sequence ID" value="EJN60900.1"/>
    <property type="molecule type" value="Genomic_DNA"/>
</dbReference>
<comment type="cofactor">
    <cofactor evidence="1">
        <name>Mn(2+)</name>
        <dbReference type="ChEBI" id="CHEBI:29035"/>
    </cofactor>
</comment>
<proteinExistence type="predicted"/>
<keyword evidence="7" id="KW-0460">Magnesium</keyword>
<dbReference type="PANTHER" id="PTHR15822:SF4">
    <property type="entry name" value="TYROSYL-DNA PHOSPHODIESTERASE 2"/>
    <property type="match status" value="1"/>
</dbReference>
<dbReference type="AlphaFoldDB" id="J2ZJK1"/>
<feature type="domain" description="Endonuclease/exonuclease/phosphatase" evidence="11">
    <location>
        <begin position="104"/>
        <end position="384"/>
    </location>
</feature>
<evidence type="ECO:0000256" key="4">
    <source>
        <dbReference type="ARBA" id="ARBA00022723"/>
    </source>
</evidence>
<evidence type="ECO:0000256" key="10">
    <source>
        <dbReference type="SAM" id="Phobius"/>
    </source>
</evidence>
<feature type="compositionally biased region" description="Basic and acidic residues" evidence="9">
    <location>
        <begin position="40"/>
        <end position="51"/>
    </location>
</feature>
<evidence type="ECO:0000256" key="1">
    <source>
        <dbReference type="ARBA" id="ARBA00001936"/>
    </source>
</evidence>
<dbReference type="SUPFAM" id="SSF56219">
    <property type="entry name" value="DNase I-like"/>
    <property type="match status" value="1"/>
</dbReference>
<evidence type="ECO:0000259" key="11">
    <source>
        <dbReference type="Pfam" id="PF03372"/>
    </source>
</evidence>
<dbReference type="GO" id="GO:0005737">
    <property type="term" value="C:cytoplasm"/>
    <property type="evidence" value="ECO:0007669"/>
    <property type="project" value="TreeGrafter"/>
</dbReference>
<evidence type="ECO:0000256" key="5">
    <source>
        <dbReference type="ARBA" id="ARBA00022763"/>
    </source>
</evidence>
<dbReference type="PANTHER" id="PTHR15822">
    <property type="entry name" value="TRAF AND TNF RECEPTOR-ASSOCIATED PROTEIN"/>
    <property type="match status" value="1"/>
</dbReference>
<dbReference type="Gene3D" id="3.60.10.10">
    <property type="entry name" value="Endonuclease/exonuclease/phosphatase"/>
    <property type="match status" value="1"/>
</dbReference>
<evidence type="ECO:0000256" key="9">
    <source>
        <dbReference type="SAM" id="MobiDB-lite"/>
    </source>
</evidence>
<reference evidence="12 13" key="1">
    <citation type="journal article" date="2012" name="J. Bacteriol.">
        <title>Draft Genome Sequence of the Extremely Halophilic Archaeon Halogranum salarium B-1T.</title>
        <authorList>
            <person name="Kim K.K."/>
            <person name="Lee K.C."/>
            <person name="Lee J.S."/>
        </authorList>
    </citation>
    <scope>NUCLEOTIDE SEQUENCE [LARGE SCALE GENOMIC DNA]</scope>
    <source>
        <strain evidence="12 13">B-1</strain>
    </source>
</reference>
<accession>J2ZJK1</accession>
<evidence type="ECO:0000256" key="7">
    <source>
        <dbReference type="ARBA" id="ARBA00022842"/>
    </source>
</evidence>
<dbReference type="GO" id="GO:0070260">
    <property type="term" value="F:5'-tyrosyl-DNA phosphodiesterase activity"/>
    <property type="evidence" value="ECO:0007669"/>
    <property type="project" value="TreeGrafter"/>
</dbReference>
<dbReference type="GO" id="GO:0006302">
    <property type="term" value="P:double-strand break repair"/>
    <property type="evidence" value="ECO:0007669"/>
    <property type="project" value="TreeGrafter"/>
</dbReference>
<feature type="region of interest" description="Disordered" evidence="9">
    <location>
        <begin position="395"/>
        <end position="443"/>
    </location>
</feature>
<keyword evidence="10" id="KW-0472">Membrane</keyword>
<evidence type="ECO:0000256" key="8">
    <source>
        <dbReference type="ARBA" id="ARBA00023204"/>
    </source>
</evidence>
<dbReference type="GO" id="GO:0003697">
    <property type="term" value="F:single-stranded DNA binding"/>
    <property type="evidence" value="ECO:0007669"/>
    <property type="project" value="TreeGrafter"/>
</dbReference>
<dbReference type="GO" id="GO:0046872">
    <property type="term" value="F:metal ion binding"/>
    <property type="evidence" value="ECO:0007669"/>
    <property type="project" value="UniProtKB-KW"/>
</dbReference>
<evidence type="ECO:0000256" key="2">
    <source>
        <dbReference type="ARBA" id="ARBA00001946"/>
    </source>
</evidence>
<organism evidence="12 13">
    <name type="scientific">Halogranum salarium B-1</name>
    <dbReference type="NCBI Taxonomy" id="1210908"/>
    <lineage>
        <taxon>Archaea</taxon>
        <taxon>Methanobacteriati</taxon>
        <taxon>Methanobacteriota</taxon>
        <taxon>Stenosarchaea group</taxon>
        <taxon>Halobacteria</taxon>
        <taxon>Halobacteriales</taxon>
        <taxon>Haloferacaceae</taxon>
    </lineage>
</organism>
<evidence type="ECO:0000313" key="12">
    <source>
        <dbReference type="EMBL" id="EJN60900.1"/>
    </source>
</evidence>
<keyword evidence="4" id="KW-0479">Metal-binding</keyword>
<feature type="region of interest" description="Disordered" evidence="9">
    <location>
        <begin position="32"/>
        <end position="61"/>
    </location>
</feature>
<feature type="transmembrane region" description="Helical" evidence="10">
    <location>
        <begin position="448"/>
        <end position="470"/>
    </location>
</feature>
<gene>
    <name evidence="12" type="ORF">HSB1_15030</name>
</gene>
<dbReference type="GO" id="GO:0004518">
    <property type="term" value="F:nuclease activity"/>
    <property type="evidence" value="ECO:0007669"/>
    <property type="project" value="UniProtKB-KW"/>
</dbReference>
<evidence type="ECO:0000256" key="6">
    <source>
        <dbReference type="ARBA" id="ARBA00022801"/>
    </source>
</evidence>
<keyword evidence="5" id="KW-0227">DNA damage</keyword>
<sequence length="476" mass="51397">MRDRLVKQQTVSRRSVLRGIAGGVVVAPSLGRTNGNWNEVGDRDERADTETMAKQSESTDEPPLVTVMTRNLYVGADPRRLLLQSAEEEMGTVVADLLADIERSRFDARAQAIADDIAEARPDLVGLQEVTLLRLQLPGDYVSDAGRTNASEYYLDFLGLVQSALAERGLTYGVVSSVTNTDVELPADLDAGLADVRLTDRDVVLARQGLVTHNPRRHTYDATVTIPFPDGVEFPLVRGYCGIDVEVDDTEFTFVNTHLDSTSASTQLDQARELVVDLTALDRPVVLVGDFNSPADGSETVTYDLLTQFFVDAYAEREPDSAGYTCCQHPTLRRTRSMLSKRLDLVLLRDVGPVVDVDRVGLHSADRVSTTVDGETHRLWASDHAGVVATVRVDPSGTVPRPSGWERTLSSSQTSTARHSSESANETGATGANGVNRTDSTGGETTDVAVPGFGFLAAAIALGAIAVEAVRRRNAE</sequence>
<name>J2ZJK1_9EURY</name>
<keyword evidence="3" id="KW-0540">Nuclease</keyword>
<evidence type="ECO:0000313" key="13">
    <source>
        <dbReference type="Proteomes" id="UP000007813"/>
    </source>
</evidence>
<dbReference type="eggNOG" id="arCOG08107">
    <property type="taxonomic scope" value="Archaea"/>
</dbReference>
<evidence type="ECO:0000256" key="3">
    <source>
        <dbReference type="ARBA" id="ARBA00022722"/>
    </source>
</evidence>
<dbReference type="InterPro" id="IPR051547">
    <property type="entry name" value="TDP2-like"/>
</dbReference>
<protein>
    <recommendedName>
        <fullName evidence="11">Endonuclease/exonuclease/phosphatase domain-containing protein</fullName>
    </recommendedName>
</protein>
<dbReference type="Proteomes" id="UP000007813">
    <property type="component" value="Unassembled WGS sequence"/>
</dbReference>
<dbReference type="Pfam" id="PF03372">
    <property type="entry name" value="Exo_endo_phos"/>
    <property type="match status" value="1"/>
</dbReference>
<comment type="caution">
    <text evidence="12">The sequence shown here is derived from an EMBL/GenBank/DDBJ whole genome shotgun (WGS) entry which is preliminary data.</text>
</comment>
<dbReference type="InterPro" id="IPR036691">
    <property type="entry name" value="Endo/exonu/phosph_ase_sf"/>
</dbReference>
<keyword evidence="8" id="KW-0234">DNA repair</keyword>
<keyword evidence="6" id="KW-0378">Hydrolase</keyword>
<keyword evidence="10" id="KW-0812">Transmembrane</keyword>
<feature type="compositionally biased region" description="Polar residues" evidence="9">
    <location>
        <begin position="424"/>
        <end position="443"/>
    </location>
</feature>